<feature type="compositionally biased region" description="Polar residues" evidence="1">
    <location>
        <begin position="45"/>
        <end position="55"/>
    </location>
</feature>
<feature type="region of interest" description="Disordered" evidence="1">
    <location>
        <begin position="706"/>
        <end position="735"/>
    </location>
</feature>
<dbReference type="EMBL" id="CM027688">
    <property type="protein sequence ID" value="KAG0519113.1"/>
    <property type="molecule type" value="Genomic_DNA"/>
</dbReference>
<dbReference type="InterPro" id="IPR037476">
    <property type="entry name" value="PCH1"/>
</dbReference>
<feature type="region of interest" description="Disordered" evidence="1">
    <location>
        <begin position="45"/>
        <end position="70"/>
    </location>
</feature>
<reference evidence="2" key="2">
    <citation type="submission" date="2020-10" db="EMBL/GenBank/DDBJ databases">
        <authorList>
            <person name="Cooper E.A."/>
            <person name="Brenton Z.W."/>
            <person name="Flinn B.S."/>
            <person name="Jenkins J."/>
            <person name="Shu S."/>
            <person name="Flowers D."/>
            <person name="Luo F."/>
            <person name="Wang Y."/>
            <person name="Xia P."/>
            <person name="Barry K."/>
            <person name="Daum C."/>
            <person name="Lipzen A."/>
            <person name="Yoshinaga Y."/>
            <person name="Schmutz J."/>
            <person name="Saski C."/>
            <person name="Vermerris W."/>
            <person name="Kresovich S."/>
        </authorList>
    </citation>
    <scope>NUCLEOTIDE SEQUENCE</scope>
</reference>
<name>A0A921QCC1_SORBI</name>
<organism evidence="2 3">
    <name type="scientific">Sorghum bicolor</name>
    <name type="common">Sorghum</name>
    <name type="synonym">Sorghum vulgare</name>
    <dbReference type="NCBI Taxonomy" id="4558"/>
    <lineage>
        <taxon>Eukaryota</taxon>
        <taxon>Viridiplantae</taxon>
        <taxon>Streptophyta</taxon>
        <taxon>Embryophyta</taxon>
        <taxon>Tracheophyta</taxon>
        <taxon>Spermatophyta</taxon>
        <taxon>Magnoliopsida</taxon>
        <taxon>Liliopsida</taxon>
        <taxon>Poales</taxon>
        <taxon>Poaceae</taxon>
        <taxon>PACMAD clade</taxon>
        <taxon>Panicoideae</taxon>
        <taxon>Andropogonodae</taxon>
        <taxon>Andropogoneae</taxon>
        <taxon>Sorghinae</taxon>
        <taxon>Sorghum</taxon>
    </lineage>
</organism>
<feature type="compositionally biased region" description="Basic and acidic residues" evidence="1">
    <location>
        <begin position="545"/>
        <end position="567"/>
    </location>
</feature>
<accession>A0A921QCC1</accession>
<feature type="compositionally biased region" description="Basic and acidic residues" evidence="1">
    <location>
        <begin position="661"/>
        <end position="687"/>
    </location>
</feature>
<gene>
    <name evidence="2" type="ORF">BDA96_09G236300</name>
</gene>
<dbReference type="AlphaFoldDB" id="A0A921QCC1"/>
<feature type="compositionally biased region" description="Basic and acidic residues" evidence="1">
    <location>
        <begin position="59"/>
        <end position="70"/>
    </location>
</feature>
<comment type="caution">
    <text evidence="2">The sequence shown here is derived from an EMBL/GenBank/DDBJ whole genome shotgun (WGS) entry which is preliminary data.</text>
</comment>
<dbReference type="GO" id="GO:0010099">
    <property type="term" value="P:regulation of photomorphogenesis"/>
    <property type="evidence" value="ECO:0007669"/>
    <property type="project" value="InterPro"/>
</dbReference>
<evidence type="ECO:0000256" key="1">
    <source>
        <dbReference type="SAM" id="MobiDB-lite"/>
    </source>
</evidence>
<evidence type="ECO:0000313" key="3">
    <source>
        <dbReference type="Proteomes" id="UP000807115"/>
    </source>
</evidence>
<proteinExistence type="predicted"/>
<dbReference type="PANTHER" id="PTHR36062:SF10">
    <property type="entry name" value="OS05G0552100 PROTEIN"/>
    <property type="match status" value="1"/>
</dbReference>
<protein>
    <submittedName>
        <fullName evidence="2">Uncharacterized protein</fullName>
    </submittedName>
</protein>
<reference evidence="2" key="1">
    <citation type="journal article" date="2019" name="BMC Genomics">
        <title>A new reference genome for Sorghum bicolor reveals high levels of sequence similarity between sweet and grain genotypes: implications for the genetics of sugar metabolism.</title>
        <authorList>
            <person name="Cooper E.A."/>
            <person name="Brenton Z.W."/>
            <person name="Flinn B.S."/>
            <person name="Jenkins J."/>
            <person name="Shu S."/>
            <person name="Flowers D."/>
            <person name="Luo F."/>
            <person name="Wang Y."/>
            <person name="Xia P."/>
            <person name="Barry K."/>
            <person name="Daum C."/>
            <person name="Lipzen A."/>
            <person name="Yoshinaga Y."/>
            <person name="Schmutz J."/>
            <person name="Saski C."/>
            <person name="Vermerris W."/>
            <person name="Kresovich S."/>
        </authorList>
    </citation>
    <scope>NUCLEOTIDE SEQUENCE</scope>
</reference>
<feature type="region of interest" description="Disordered" evidence="1">
    <location>
        <begin position="626"/>
        <end position="687"/>
    </location>
</feature>
<sequence>MSDLLGSRYDKQEDFQVLLSKKDPGEPPRHKHYLWMAHWTKASSSAEARNNNGSNPLEDINKGTTTKDGETLPYEFMKSTVAERLMVGVSRGSASMQHARQFNSSMWGMARHVSNELGPKNSEQVDESFEKSMKHDAVNLRARAVVSETYSIHKLSELPLDFQDLGSSDDPSPDWSHFPMFEINRKIDSILNRKRKSAALGPAPLNLNVSASHVMALSSQEYMMHSHQIADKNMDTCKPAEGFASHIEDPAGLNSDPSGPKLKGQLLDTMSCSCSKDDNNSADCPIDEQHTSHYFANSKHELPYVSNEKEFKFAGNSHNRMVSSAAHNLKTRRSAVCKQQSAAEAMFCEPVLGSEFQNEPITICTMGKKDGENFHEMYKSRGKAVSCSLLPYEHHRHLKAQRTESAGNLKVCALPNQTANKLTEKSNGELLAYGAKSKEMYTGSCNRRRPYLFEKLTIPSKSQSAYPKNSASSGKSSGFGVCMYGTNIGSRLFGEQNQSSAKTETLHSDTLIGSKSSAGIASLPAQKDYGCPDKAKSEQLAAPSKRGDSGYSKEDGTHTVNEGHDVSSKATIGSKQPCMPGTGITNLDLILSQMSRMRNQISSGIIQPPIGAEPSDRWLKRLQLDISDPDMPGSKRPKIGDSPPLRQRNRSFDMALPCNRTDTEAIDRVKEDQSLDEEKKLQEQQERTPILEKSVNSWIGRWCQGGTPVYHEDPGQGRQGTKPGRSSEELEGQFPSIAAMAMMGRAMNKLRPCEHQKKGPFVVWKTD</sequence>
<dbReference type="PANTHER" id="PTHR36062">
    <property type="entry name" value="OS01G0687300 PROTEIN"/>
    <property type="match status" value="1"/>
</dbReference>
<dbReference type="Proteomes" id="UP000807115">
    <property type="component" value="Chromosome 9"/>
</dbReference>
<evidence type="ECO:0000313" key="2">
    <source>
        <dbReference type="EMBL" id="KAG0519113.1"/>
    </source>
</evidence>
<feature type="region of interest" description="Disordered" evidence="1">
    <location>
        <begin position="523"/>
        <end position="577"/>
    </location>
</feature>